<dbReference type="Proteomes" id="UP000297739">
    <property type="component" value="Unassembled WGS sequence"/>
</dbReference>
<dbReference type="OrthoDB" id="960907at2"/>
<proteinExistence type="predicted"/>
<feature type="chain" id="PRO_5021465560" description="Outer membrane protein beta-barrel domain-containing protein" evidence="1">
    <location>
        <begin position="17"/>
        <end position="148"/>
    </location>
</feature>
<feature type="signal peptide" evidence="1">
    <location>
        <begin position="1"/>
        <end position="16"/>
    </location>
</feature>
<evidence type="ECO:0008006" key="4">
    <source>
        <dbReference type="Google" id="ProtNLM"/>
    </source>
</evidence>
<keyword evidence="1" id="KW-0732">Signal</keyword>
<reference evidence="2 3" key="1">
    <citation type="submission" date="2019-04" db="EMBL/GenBank/DDBJ databases">
        <authorList>
            <person name="Feng G."/>
            <person name="Zhang J."/>
            <person name="Zhu H."/>
        </authorList>
    </citation>
    <scope>NUCLEOTIDE SEQUENCE [LARGE SCALE GENOMIC DNA]</scope>
    <source>
        <strain evidence="2 3">JCM 17223</strain>
    </source>
</reference>
<accession>A0A4Z0PHS7</accession>
<evidence type="ECO:0000313" key="2">
    <source>
        <dbReference type="EMBL" id="TGE13841.1"/>
    </source>
</evidence>
<gene>
    <name evidence="2" type="ORF">E5J99_18760</name>
</gene>
<name>A0A4Z0PHS7_9BACT</name>
<dbReference type="EMBL" id="SRLD01000049">
    <property type="protein sequence ID" value="TGE13841.1"/>
    <property type="molecule type" value="Genomic_DNA"/>
</dbReference>
<sequence length="148" mass="16239">MKGVFMLLGALGFAHAAAGQVAVTYFPVQSVLALDTDTERRLWAGLNLETNTFISNVNMELHGVVNVRKGELVNYYAGLGINANPFYALNELPLVNGYALTVGARIKPLARHRNAQLVFELSPYANRFLDGGLLRTRLGVSYNFHRSG</sequence>
<comment type="caution">
    <text evidence="2">The sequence shown here is derived from an EMBL/GenBank/DDBJ whole genome shotgun (WGS) entry which is preliminary data.</text>
</comment>
<keyword evidence="3" id="KW-1185">Reference proteome</keyword>
<organism evidence="2 3">
    <name type="scientific">Hymenobacter elongatus</name>
    <dbReference type="NCBI Taxonomy" id="877208"/>
    <lineage>
        <taxon>Bacteria</taxon>
        <taxon>Pseudomonadati</taxon>
        <taxon>Bacteroidota</taxon>
        <taxon>Cytophagia</taxon>
        <taxon>Cytophagales</taxon>
        <taxon>Hymenobacteraceae</taxon>
        <taxon>Hymenobacter</taxon>
    </lineage>
</organism>
<evidence type="ECO:0000313" key="3">
    <source>
        <dbReference type="Proteomes" id="UP000297739"/>
    </source>
</evidence>
<dbReference type="AlphaFoldDB" id="A0A4Z0PHS7"/>
<evidence type="ECO:0000256" key="1">
    <source>
        <dbReference type="SAM" id="SignalP"/>
    </source>
</evidence>
<dbReference type="RefSeq" id="WP_135499353.1">
    <property type="nucleotide sequence ID" value="NZ_SRLD01000049.1"/>
</dbReference>
<protein>
    <recommendedName>
        <fullName evidence="4">Outer membrane protein beta-barrel domain-containing protein</fullName>
    </recommendedName>
</protein>